<name>A0A0N4T106_BRUPA</name>
<dbReference type="Gene3D" id="1.20.1250.20">
    <property type="entry name" value="MFS general substrate transporter like domains"/>
    <property type="match status" value="2"/>
</dbReference>
<evidence type="ECO:0000256" key="7">
    <source>
        <dbReference type="ARBA" id="ARBA00022989"/>
    </source>
</evidence>
<feature type="transmembrane region" description="Helical" evidence="11">
    <location>
        <begin position="266"/>
        <end position="284"/>
    </location>
</feature>
<organism evidence="16">
    <name type="scientific">Brugia pahangi</name>
    <name type="common">Filarial nematode worm</name>
    <dbReference type="NCBI Taxonomy" id="6280"/>
    <lineage>
        <taxon>Eukaryota</taxon>
        <taxon>Metazoa</taxon>
        <taxon>Ecdysozoa</taxon>
        <taxon>Nematoda</taxon>
        <taxon>Chromadorea</taxon>
        <taxon>Rhabditida</taxon>
        <taxon>Spirurina</taxon>
        <taxon>Spiruromorpha</taxon>
        <taxon>Filarioidea</taxon>
        <taxon>Onchocercidae</taxon>
        <taxon>Brugia</taxon>
    </lineage>
</organism>
<dbReference type="STRING" id="6280.A0A0N4T106"/>
<evidence type="ECO:0000259" key="12">
    <source>
        <dbReference type="PROSITE" id="PS50089"/>
    </source>
</evidence>
<feature type="transmembrane region" description="Helical" evidence="11">
    <location>
        <begin position="666"/>
        <end position="687"/>
    </location>
</feature>
<evidence type="ECO:0000256" key="8">
    <source>
        <dbReference type="ARBA" id="ARBA00023136"/>
    </source>
</evidence>
<dbReference type="PANTHER" id="PTHR19444:SF13">
    <property type="entry name" value="PROTEIN UNC-93 HOMOLOG A"/>
    <property type="match status" value="1"/>
</dbReference>
<feature type="domain" description="BRCT" evidence="13">
    <location>
        <begin position="1264"/>
        <end position="1376"/>
    </location>
</feature>
<keyword evidence="6" id="KW-0862">Zinc</keyword>
<feature type="transmembrane region" description="Helical" evidence="11">
    <location>
        <begin position="553"/>
        <end position="575"/>
    </location>
</feature>
<feature type="repeat" description="ANK" evidence="9">
    <location>
        <begin position="1035"/>
        <end position="1067"/>
    </location>
</feature>
<keyword evidence="5 10" id="KW-0863">Zinc-finger</keyword>
<evidence type="ECO:0000256" key="1">
    <source>
        <dbReference type="ARBA" id="ARBA00004141"/>
    </source>
</evidence>
<keyword evidence="4" id="KW-0479">Metal-binding</keyword>
<reference evidence="14 15" key="2">
    <citation type="submission" date="2018-11" db="EMBL/GenBank/DDBJ databases">
        <authorList>
            <consortium name="Pathogen Informatics"/>
        </authorList>
    </citation>
    <scope>NUCLEOTIDE SEQUENCE [LARGE SCALE GENOMIC DNA]</scope>
</reference>
<feature type="domain" description="BRCT" evidence="13">
    <location>
        <begin position="1185"/>
        <end position="1239"/>
    </location>
</feature>
<evidence type="ECO:0000256" key="3">
    <source>
        <dbReference type="ARBA" id="ARBA00022692"/>
    </source>
</evidence>
<evidence type="ECO:0000259" key="13">
    <source>
        <dbReference type="PROSITE" id="PS50172"/>
    </source>
</evidence>
<keyword evidence="9" id="KW-0040">ANK repeat</keyword>
<evidence type="ECO:0000313" key="15">
    <source>
        <dbReference type="Proteomes" id="UP000278627"/>
    </source>
</evidence>
<dbReference type="InterPro" id="IPR036770">
    <property type="entry name" value="Ankyrin_rpt-contain_sf"/>
</dbReference>
<accession>A0A0N4T106</accession>
<evidence type="ECO:0000256" key="2">
    <source>
        <dbReference type="ARBA" id="ARBA00009172"/>
    </source>
</evidence>
<dbReference type="SUPFAM" id="SSF48403">
    <property type="entry name" value="Ankyrin repeat"/>
    <property type="match status" value="1"/>
</dbReference>
<evidence type="ECO:0000256" key="9">
    <source>
        <dbReference type="PROSITE-ProRule" id="PRU00023"/>
    </source>
</evidence>
<dbReference type="PROSITE" id="PS50088">
    <property type="entry name" value="ANK_REPEAT"/>
    <property type="match status" value="2"/>
</dbReference>
<dbReference type="PROSITE" id="PS50297">
    <property type="entry name" value="ANK_REP_REGION"/>
    <property type="match status" value="2"/>
</dbReference>
<feature type="domain" description="RING-type" evidence="12">
    <location>
        <begin position="765"/>
        <end position="806"/>
    </location>
</feature>
<dbReference type="InterPro" id="IPR051951">
    <property type="entry name" value="UNC-93_regulatory"/>
</dbReference>
<dbReference type="InterPro" id="IPR001841">
    <property type="entry name" value="Znf_RING"/>
</dbReference>
<evidence type="ECO:0000256" key="4">
    <source>
        <dbReference type="ARBA" id="ARBA00022723"/>
    </source>
</evidence>
<dbReference type="GO" id="GO:0055120">
    <property type="term" value="C:striated muscle dense body"/>
    <property type="evidence" value="ECO:0007669"/>
    <property type="project" value="TreeGrafter"/>
</dbReference>
<feature type="transmembrane region" description="Helical" evidence="11">
    <location>
        <begin position="605"/>
        <end position="631"/>
    </location>
</feature>
<dbReference type="Gene3D" id="3.30.40.10">
    <property type="entry name" value="Zinc/RING finger domain, C3HC4 (zinc finger)"/>
    <property type="match status" value="1"/>
</dbReference>
<dbReference type="InterPro" id="IPR002110">
    <property type="entry name" value="Ankyrin_rpt"/>
</dbReference>
<feature type="transmembrane region" description="Helical" evidence="11">
    <location>
        <begin position="330"/>
        <end position="347"/>
    </location>
</feature>
<keyword evidence="7 11" id="KW-1133">Transmembrane helix</keyword>
<dbReference type="SUPFAM" id="SSF103473">
    <property type="entry name" value="MFS general substrate transporter"/>
    <property type="match status" value="1"/>
</dbReference>
<dbReference type="Pfam" id="PF05978">
    <property type="entry name" value="UNC-93"/>
    <property type="match status" value="1"/>
</dbReference>
<dbReference type="SUPFAM" id="SSF57850">
    <property type="entry name" value="RING/U-box"/>
    <property type="match status" value="1"/>
</dbReference>
<reference evidence="16" key="1">
    <citation type="submission" date="2016-04" db="UniProtKB">
        <authorList>
            <consortium name="WormBaseParasite"/>
        </authorList>
    </citation>
    <scope>IDENTIFICATION</scope>
</reference>
<dbReference type="InterPro" id="IPR036420">
    <property type="entry name" value="BRCT_dom_sf"/>
</dbReference>
<dbReference type="GO" id="GO:0006937">
    <property type="term" value="P:regulation of muscle contraction"/>
    <property type="evidence" value="ECO:0007669"/>
    <property type="project" value="TreeGrafter"/>
</dbReference>
<evidence type="ECO:0000313" key="16">
    <source>
        <dbReference type="WBParaSite" id="BPAG_0000182301-mRNA-1"/>
    </source>
</evidence>
<evidence type="ECO:0000256" key="10">
    <source>
        <dbReference type="PROSITE-ProRule" id="PRU00175"/>
    </source>
</evidence>
<dbReference type="SMART" id="SM00248">
    <property type="entry name" value="ANK"/>
    <property type="match status" value="2"/>
</dbReference>
<dbReference type="GO" id="GO:0005886">
    <property type="term" value="C:plasma membrane"/>
    <property type="evidence" value="ECO:0007669"/>
    <property type="project" value="TreeGrafter"/>
</dbReference>
<dbReference type="InterPro" id="IPR001357">
    <property type="entry name" value="BRCT_dom"/>
</dbReference>
<evidence type="ECO:0000313" key="14">
    <source>
        <dbReference type="EMBL" id="VDN82990.1"/>
    </source>
</evidence>
<dbReference type="GO" id="GO:0008270">
    <property type="term" value="F:zinc ion binding"/>
    <property type="evidence" value="ECO:0007669"/>
    <property type="project" value="UniProtKB-KW"/>
</dbReference>
<feature type="transmembrane region" description="Helical" evidence="11">
    <location>
        <begin position="397"/>
        <end position="420"/>
    </location>
</feature>
<dbReference type="SUPFAM" id="SSF52113">
    <property type="entry name" value="BRCT domain"/>
    <property type="match status" value="1"/>
</dbReference>
<dbReference type="PROSITE" id="PS50172">
    <property type="entry name" value="BRCT"/>
    <property type="match status" value="2"/>
</dbReference>
<dbReference type="WBParaSite" id="BPAG_0000182301-mRNA-1">
    <property type="protein sequence ID" value="BPAG_0000182301-mRNA-1"/>
    <property type="gene ID" value="BPAG_0000182301"/>
</dbReference>
<feature type="transmembrane region" description="Helical" evidence="11">
    <location>
        <begin position="520"/>
        <end position="541"/>
    </location>
</feature>
<dbReference type="InterPro" id="IPR017907">
    <property type="entry name" value="Znf_RING_CS"/>
</dbReference>
<dbReference type="Pfam" id="PF12796">
    <property type="entry name" value="Ank_2"/>
    <property type="match status" value="1"/>
</dbReference>
<dbReference type="EMBL" id="UZAD01000176">
    <property type="protein sequence ID" value="VDN82990.1"/>
    <property type="molecule type" value="Genomic_DNA"/>
</dbReference>
<feature type="repeat" description="ANK" evidence="9">
    <location>
        <begin position="1069"/>
        <end position="1101"/>
    </location>
</feature>
<dbReference type="InterPro" id="IPR036259">
    <property type="entry name" value="MFS_trans_sf"/>
</dbReference>
<dbReference type="PROSITE" id="PS00518">
    <property type="entry name" value="ZF_RING_1"/>
    <property type="match status" value="1"/>
</dbReference>
<comment type="subcellular location">
    <subcellularLocation>
        <location evidence="1">Membrane</location>
        <topology evidence="1">Multi-pass membrane protein</topology>
    </subcellularLocation>
</comment>
<keyword evidence="8 11" id="KW-0472">Membrane</keyword>
<evidence type="ECO:0000256" key="6">
    <source>
        <dbReference type="ARBA" id="ARBA00022833"/>
    </source>
</evidence>
<dbReference type="InterPro" id="IPR013083">
    <property type="entry name" value="Znf_RING/FYVE/PHD"/>
</dbReference>
<proteinExistence type="inferred from homology"/>
<dbReference type="PROSITE" id="PS50089">
    <property type="entry name" value="ZF_RING_2"/>
    <property type="match status" value="1"/>
</dbReference>
<protein>
    <submittedName>
        <fullName evidence="16">UNC93-like protein</fullName>
    </submittedName>
</protein>
<keyword evidence="15" id="KW-1185">Reference proteome</keyword>
<dbReference type="InterPro" id="IPR010291">
    <property type="entry name" value="Ion_channel_UNC-93"/>
</dbReference>
<evidence type="ECO:0000256" key="5">
    <source>
        <dbReference type="ARBA" id="ARBA00022771"/>
    </source>
</evidence>
<feature type="transmembrane region" description="Helical" evidence="11">
    <location>
        <begin position="353"/>
        <end position="376"/>
    </location>
</feature>
<dbReference type="Proteomes" id="UP000278627">
    <property type="component" value="Unassembled WGS sequence"/>
</dbReference>
<comment type="similarity">
    <text evidence="2">Belongs to the unc-93 family.</text>
</comment>
<dbReference type="Gene3D" id="1.25.40.20">
    <property type="entry name" value="Ankyrin repeat-containing domain"/>
    <property type="match status" value="1"/>
</dbReference>
<feature type="transmembrane region" description="Helical" evidence="11">
    <location>
        <begin position="304"/>
        <end position="323"/>
    </location>
</feature>
<keyword evidence="3 11" id="KW-0812">Transmembrane</keyword>
<sequence length="1376" mass="155293">MQNMDKRNIWNLVKDNPHEKSLTQQPTTRSFFNYDFNQQLVDVETVADAAELPPEKISEILDEMVRKESERKNIMFGIRKMSSKLMNKLKIGHSKSTNIIVDQTSKVSELSSPILKTSLSHHHQHSITTTRSSEKPIFTIDEQSSGLSSPPLSVAKPASNYQSSFRENEINTKCAYLFRGDSLYNSKQPDPDLDPESLDNQIERVYVYDPFCPIHGSRRRMISRRTRIRDFDYHLTSFAAKLIRKRRRALLSGSEKYRSDKAKRKIRVNLWIVSLAFLFLFTAFHGLQNLQSSINGRLGTDSLSIFYISLSLSYLFVPSFILNRLGCKRTLIASSGIFMIYMLSNFLPKYYSLIPASILAGCAGSCLWAAKCVYILECGTKYAQLNIEAQNVVIIRFFGYFFMVLHLGQVIGNLISSVILTASTGYYQLEDQVQKCCGHLFRDNISYLSKQAIENLQRPAQNVYLSLCGIYFCCTIVALMIVLLFLNSLRKDEISRLNAPFFSTDICKAIFRNLTYPKSLLLVPLTLFSGVEQAFVVGLYTKAYIGCGLGIGQIGFVMTGFGVADAVCSLVFGPLMKLFGRMPLFVFGAVISMLIWPLNPGDTSLFYAIVGVLGMADGVWNTQISGLWIALSSSHLEAAFANYRFWESTGFGLGLILIRFTNITQFLLISLGMLLIGMLCYLSIEFYDNISLYGRRIVDICQIRRKNQIGNKPLSSMETSLISATSAPEKTTSTITFITSNGSGCKVMFASTLNHAEEFLKSICCDQCHQLSDKLQFIGSSCKHVFCWTCVNTICDGKSFPLCPQCLLPVGLQHMKSATFADQLFQNLLSLKETLSDFTISQYDRQVMLSLVETDKQRRTVEEFCSTQECVKIEDDVNHPNINEQRNGLPSETSPVSSGNVLDLVSLSGDVTPSTKLNDTVIARTSIQNDVIMTQQLRVYDEPEKFQFFKEPPRNTFGRAVAKKRMSTDSELGLKNWGAKNLSTIPLKITIAQNSHKSPVQRYEYNLVNATIRGSKKKLLEALKNGEDANESDNLGFTALYHAAAHNYTEICKILIENGALIDAHGGELCETALHAAVRWQAVDVVEYLLSKGANRRARNLKDETPMDLIKDDEMRAVFDRISHPIQMGTINLARSKNGHDEVYIYPSRKSKKYSVFLSTTLPNLNIERGKLSFSDLLQNTMNLENATHFVVQAGKNRATEINVEILEAMLRGQYILTSEWLNACLEANDIVDEELYEISTIIRNGQLLAKNSCSTARINYARMEPELFRGCHFYFCKHKYLPYRENEVKKLVRLAGGVILGREPKIEEYIESGLRPYHAKRAGNNLNELFGLFVVYMPGQSIPQRVTKQKFISLITPIWIMECIAKFTLLRPEDQ</sequence>
<feature type="transmembrane region" description="Helical" evidence="11">
    <location>
        <begin position="582"/>
        <end position="599"/>
    </location>
</feature>
<dbReference type="Gene3D" id="3.40.50.10190">
    <property type="entry name" value="BRCT domain"/>
    <property type="match status" value="2"/>
</dbReference>
<gene>
    <name evidence="14" type="ORF">BPAG_LOCUS1804</name>
</gene>
<dbReference type="GO" id="GO:0015459">
    <property type="term" value="F:potassium channel regulator activity"/>
    <property type="evidence" value="ECO:0007669"/>
    <property type="project" value="TreeGrafter"/>
</dbReference>
<dbReference type="GO" id="GO:0043266">
    <property type="term" value="P:regulation of potassium ion transport"/>
    <property type="evidence" value="ECO:0007669"/>
    <property type="project" value="TreeGrafter"/>
</dbReference>
<evidence type="ECO:0000256" key="11">
    <source>
        <dbReference type="SAM" id="Phobius"/>
    </source>
</evidence>
<dbReference type="PANTHER" id="PTHR19444">
    <property type="entry name" value="UNC-93 RELATED"/>
    <property type="match status" value="1"/>
</dbReference>
<feature type="transmembrane region" description="Helical" evidence="11">
    <location>
        <begin position="463"/>
        <end position="486"/>
    </location>
</feature>